<dbReference type="STRING" id="1206085.SAMN05443575_3221"/>
<evidence type="ECO:0000313" key="1">
    <source>
        <dbReference type="EMBL" id="SHH06297.1"/>
    </source>
</evidence>
<accession>A0A1M5PWA0</accession>
<dbReference type="RefSeq" id="WP_073391421.1">
    <property type="nucleotide sequence ID" value="NZ_FQVU01000004.1"/>
</dbReference>
<keyword evidence="2" id="KW-1185">Reference proteome</keyword>
<reference evidence="2" key="1">
    <citation type="submission" date="2016-11" db="EMBL/GenBank/DDBJ databases">
        <authorList>
            <person name="Varghese N."/>
            <person name="Submissions S."/>
        </authorList>
    </citation>
    <scope>NUCLEOTIDE SEQUENCE [LARGE SCALE GENOMIC DNA]</scope>
    <source>
        <strain evidence="2">DSM 45627</strain>
    </source>
</reference>
<organism evidence="1 2">
    <name type="scientific">Jatrophihabitans endophyticus</name>
    <dbReference type="NCBI Taxonomy" id="1206085"/>
    <lineage>
        <taxon>Bacteria</taxon>
        <taxon>Bacillati</taxon>
        <taxon>Actinomycetota</taxon>
        <taxon>Actinomycetes</taxon>
        <taxon>Jatrophihabitantales</taxon>
        <taxon>Jatrophihabitantaceae</taxon>
        <taxon>Jatrophihabitans</taxon>
    </lineage>
</organism>
<dbReference type="Gene3D" id="3.30.70.20">
    <property type="match status" value="1"/>
</dbReference>
<dbReference type="Pfam" id="PF13459">
    <property type="entry name" value="Fer4_15"/>
    <property type="match status" value="1"/>
</dbReference>
<proteinExistence type="predicted"/>
<sequence length="66" mass="7004">MKLRIDSTVCMAHGRCYALAPELVEVDDQGYPVLTAAADDLAADQEPLADEVVGTCPEGAISLVRE</sequence>
<name>A0A1M5PWA0_9ACTN</name>
<dbReference type="SUPFAM" id="SSF54862">
    <property type="entry name" value="4Fe-4S ferredoxins"/>
    <property type="match status" value="1"/>
</dbReference>
<dbReference type="EMBL" id="FQVU01000004">
    <property type="protein sequence ID" value="SHH06297.1"/>
    <property type="molecule type" value="Genomic_DNA"/>
</dbReference>
<gene>
    <name evidence="1" type="ORF">SAMN05443575_3221</name>
</gene>
<protein>
    <submittedName>
        <fullName evidence="1">Ferredoxin</fullName>
    </submittedName>
</protein>
<dbReference type="OrthoDB" id="3215519at2"/>
<evidence type="ECO:0000313" key="2">
    <source>
        <dbReference type="Proteomes" id="UP000186132"/>
    </source>
</evidence>
<dbReference type="AlphaFoldDB" id="A0A1M5PWA0"/>
<dbReference type="Proteomes" id="UP000186132">
    <property type="component" value="Unassembled WGS sequence"/>
</dbReference>